<dbReference type="SUPFAM" id="SSF52266">
    <property type="entry name" value="SGNH hydrolase"/>
    <property type="match status" value="1"/>
</dbReference>
<dbReference type="AlphaFoldDB" id="A0A1Y2BV90"/>
<organism evidence="2 3">
    <name type="scientific">Rhizoclosmatium globosum</name>
    <dbReference type="NCBI Taxonomy" id="329046"/>
    <lineage>
        <taxon>Eukaryota</taxon>
        <taxon>Fungi</taxon>
        <taxon>Fungi incertae sedis</taxon>
        <taxon>Chytridiomycota</taxon>
        <taxon>Chytridiomycota incertae sedis</taxon>
        <taxon>Chytridiomycetes</taxon>
        <taxon>Chytridiales</taxon>
        <taxon>Chytriomycetaceae</taxon>
        <taxon>Rhizoclosmatium</taxon>
    </lineage>
</organism>
<sequence length="291" mass="32732">MGLTPVDPNTITDIVVLGDSLSDNGNLLQHLVVYPPPPYWKGRFCNGPIWVEYLAEYLNNAKLHDYAYGGSHVNGKDALRDFISRTVTEFVLPLLEDQVKTFKEYNHTLKVNFETTLFIVWDGANDLDDTYFSGQEIDGGPVARMAVDSIKELVDYGAKHILVGKMAPLDLIPTFNKKTELLPKLRVAMNQFNDALDAGIVKIKAHSSANIVTFDPRDVLEFATSPEGQAKFGFKNITDPCFVMGRLHLPEAPEEHLFWDFAHPTTKAQKHLAEHAYNVFFYNTSDLGREN</sequence>
<evidence type="ECO:0000313" key="2">
    <source>
        <dbReference type="EMBL" id="ORY38653.1"/>
    </source>
</evidence>
<dbReference type="GO" id="GO:0016788">
    <property type="term" value="F:hydrolase activity, acting on ester bonds"/>
    <property type="evidence" value="ECO:0007669"/>
    <property type="project" value="InterPro"/>
</dbReference>
<name>A0A1Y2BV90_9FUNG</name>
<dbReference type="PANTHER" id="PTHR45642">
    <property type="entry name" value="GDSL ESTERASE/LIPASE EXL3"/>
    <property type="match status" value="1"/>
</dbReference>
<dbReference type="PANTHER" id="PTHR45642:SF139">
    <property type="entry name" value="SGNH HYDROLASE-TYPE ESTERASE DOMAIN-CONTAINING PROTEIN"/>
    <property type="match status" value="1"/>
</dbReference>
<keyword evidence="1" id="KW-0732">Signal</keyword>
<dbReference type="InterPro" id="IPR050592">
    <property type="entry name" value="GDSL_lipolytic_enzyme"/>
</dbReference>
<proteinExistence type="predicted"/>
<dbReference type="EMBL" id="MCGO01000043">
    <property type="protein sequence ID" value="ORY38653.1"/>
    <property type="molecule type" value="Genomic_DNA"/>
</dbReference>
<dbReference type="CDD" id="cd01846">
    <property type="entry name" value="fatty_acyltransferase_like"/>
    <property type="match status" value="1"/>
</dbReference>
<protein>
    <submittedName>
        <fullName evidence="2">Uncharacterized protein</fullName>
    </submittedName>
</protein>
<dbReference type="Gene3D" id="3.40.50.1110">
    <property type="entry name" value="SGNH hydrolase"/>
    <property type="match status" value="1"/>
</dbReference>
<dbReference type="OrthoDB" id="1600564at2759"/>
<comment type="caution">
    <text evidence="2">The sequence shown here is derived from an EMBL/GenBank/DDBJ whole genome shotgun (WGS) entry which is preliminary data.</text>
</comment>
<accession>A0A1Y2BV90</accession>
<dbReference type="InterPro" id="IPR001087">
    <property type="entry name" value="GDSL"/>
</dbReference>
<dbReference type="Proteomes" id="UP000193642">
    <property type="component" value="Unassembled WGS sequence"/>
</dbReference>
<evidence type="ECO:0000313" key="3">
    <source>
        <dbReference type="Proteomes" id="UP000193642"/>
    </source>
</evidence>
<keyword evidence="3" id="KW-1185">Reference proteome</keyword>
<dbReference type="InterPro" id="IPR036514">
    <property type="entry name" value="SGNH_hydro_sf"/>
</dbReference>
<evidence type="ECO:0000256" key="1">
    <source>
        <dbReference type="ARBA" id="ARBA00022729"/>
    </source>
</evidence>
<reference evidence="2 3" key="1">
    <citation type="submission" date="2016-07" db="EMBL/GenBank/DDBJ databases">
        <title>Pervasive Adenine N6-methylation of Active Genes in Fungi.</title>
        <authorList>
            <consortium name="DOE Joint Genome Institute"/>
            <person name="Mondo S.J."/>
            <person name="Dannebaum R.O."/>
            <person name="Kuo R.C."/>
            <person name="Labutti K."/>
            <person name="Haridas S."/>
            <person name="Kuo A."/>
            <person name="Salamov A."/>
            <person name="Ahrendt S.R."/>
            <person name="Lipzen A."/>
            <person name="Sullivan W."/>
            <person name="Andreopoulos W.B."/>
            <person name="Clum A."/>
            <person name="Lindquist E."/>
            <person name="Daum C."/>
            <person name="Ramamoorthy G.K."/>
            <person name="Gryganskyi A."/>
            <person name="Culley D."/>
            <person name="Magnuson J.K."/>
            <person name="James T.Y."/>
            <person name="O'Malley M.A."/>
            <person name="Stajich J.E."/>
            <person name="Spatafora J.W."/>
            <person name="Visel A."/>
            <person name="Grigoriev I.V."/>
        </authorList>
    </citation>
    <scope>NUCLEOTIDE SEQUENCE [LARGE SCALE GENOMIC DNA]</scope>
    <source>
        <strain evidence="2 3">JEL800</strain>
    </source>
</reference>
<gene>
    <name evidence="2" type="ORF">BCR33DRAFT_769126</name>
</gene>
<dbReference type="Pfam" id="PF00657">
    <property type="entry name" value="Lipase_GDSL"/>
    <property type="match status" value="1"/>
</dbReference>